<evidence type="ECO:0000259" key="9">
    <source>
        <dbReference type="Pfam" id="PF01343"/>
    </source>
</evidence>
<dbReference type="InterPro" id="IPR002142">
    <property type="entry name" value="Peptidase_S49"/>
</dbReference>
<protein>
    <submittedName>
        <fullName evidence="10">Protease-4</fullName>
    </submittedName>
</protein>
<feature type="domain" description="Peptidase S49" evidence="9">
    <location>
        <begin position="122"/>
        <end position="274"/>
    </location>
</feature>
<evidence type="ECO:0000313" key="10">
    <source>
        <dbReference type="EMBL" id="SCW36909.1"/>
    </source>
</evidence>
<keyword evidence="8" id="KW-1133">Transmembrane helix</keyword>
<feature type="domain" description="Peptidase S49" evidence="9">
    <location>
        <begin position="372"/>
        <end position="524"/>
    </location>
</feature>
<dbReference type="Gene3D" id="6.20.330.10">
    <property type="match status" value="1"/>
</dbReference>
<evidence type="ECO:0000256" key="1">
    <source>
        <dbReference type="ARBA" id="ARBA00004370"/>
    </source>
</evidence>
<dbReference type="GO" id="GO:0016020">
    <property type="term" value="C:membrane"/>
    <property type="evidence" value="ECO:0007669"/>
    <property type="project" value="UniProtKB-SubCell"/>
</dbReference>
<dbReference type="InterPro" id="IPR047272">
    <property type="entry name" value="S49_SppA_C"/>
</dbReference>
<dbReference type="GO" id="GO:0006465">
    <property type="term" value="P:signal peptide processing"/>
    <property type="evidence" value="ECO:0007669"/>
    <property type="project" value="InterPro"/>
</dbReference>
<keyword evidence="3 10" id="KW-0645">Protease</keyword>
<dbReference type="InterPro" id="IPR047217">
    <property type="entry name" value="S49_SppA_67K_type_N"/>
</dbReference>
<dbReference type="InterPro" id="IPR004635">
    <property type="entry name" value="Pept_S49_SppA"/>
</dbReference>
<feature type="active site" description="Nucleophile" evidence="7">
    <location>
        <position position="389"/>
    </location>
</feature>
<organism evidence="10 11">
    <name type="scientific">Asticcacaulis taihuensis</name>
    <dbReference type="NCBI Taxonomy" id="260084"/>
    <lineage>
        <taxon>Bacteria</taxon>
        <taxon>Pseudomonadati</taxon>
        <taxon>Pseudomonadota</taxon>
        <taxon>Alphaproteobacteria</taxon>
        <taxon>Caulobacterales</taxon>
        <taxon>Caulobacteraceae</taxon>
        <taxon>Asticcacaulis</taxon>
    </lineage>
</organism>
<sequence>MGGFGLRMKQFFITLAAVVVALLIVFVALPIGAVVMIASAAKPKVPEAVVLSLDLRQKMTDQSRNTPFAFLMGKSLSTMDVVTTLHHAADDSRVKGVFIRLPEGGMSPSAAEEIRNAIVYVRRANKPVIAHSQGLYPDTMVVASYMLGASSGNLWMQPHSSFQVTGIATSTMFLKRAFDKYGVKAEYEQRYEFKNAVNPYLYSDYTPAHREATLGWMNSIYHSMINNVAADRRTDAGKLQATLEAGPYGAEQALKLGLVDQLGQVQDAEDAAIKRAGNGAKVMDIADYESTLTPSFSGETIAVIDGEGAIMTGRAGSGGGFNSDPGMISDEIAGAFYKAAKDKNVKAIVFRVSSPGGSDTASEQIAEAMQAAKAAGKPVVVSMGEYAASGGYWVSSGASSIVANPSTLTGSIGVFGGKFAIGDALARFGVDNRDISVGGDYSQAFSQTQGFSPTQRAALSGWIDEIYNGFVTHVATGRKLPEATVRDIAKGRVWTGEQALSLKLVDKLGGFYDAVDVAKGLAKIDSKTEVRLVDYDTEPGLFGGAKQNVHMGISGLKALSFLGWAMSDPKAEAVMSQVRDERLREQGASVLAPEAYQASVR</sequence>
<keyword evidence="11" id="KW-1185">Reference proteome</keyword>
<dbReference type="Proteomes" id="UP000199150">
    <property type="component" value="Unassembled WGS sequence"/>
</dbReference>
<dbReference type="GO" id="GO:0008236">
    <property type="term" value="F:serine-type peptidase activity"/>
    <property type="evidence" value="ECO:0007669"/>
    <property type="project" value="UniProtKB-KW"/>
</dbReference>
<dbReference type="Gene3D" id="3.90.226.10">
    <property type="entry name" value="2-enoyl-CoA Hydratase, Chain A, domain 1"/>
    <property type="match status" value="3"/>
</dbReference>
<reference evidence="11" key="1">
    <citation type="submission" date="2016-10" db="EMBL/GenBank/DDBJ databases">
        <authorList>
            <person name="Varghese N."/>
            <person name="Submissions S."/>
        </authorList>
    </citation>
    <scope>NUCLEOTIDE SEQUENCE [LARGE SCALE GENOMIC DNA]</scope>
    <source>
        <strain evidence="11">CGMCC 1.3431</strain>
    </source>
</reference>
<comment type="subcellular location">
    <subcellularLocation>
        <location evidence="1">Membrane</location>
    </subcellularLocation>
</comment>
<dbReference type="CDD" id="cd07018">
    <property type="entry name" value="S49_SppA_67K_type"/>
    <property type="match status" value="1"/>
</dbReference>
<name>A0A1G4PY41_9CAUL</name>
<dbReference type="NCBIfam" id="TIGR00706">
    <property type="entry name" value="SppA_dom"/>
    <property type="match status" value="1"/>
</dbReference>
<accession>A0A1G4PY41</accession>
<comment type="similarity">
    <text evidence="2">Belongs to the peptidase S49 family.</text>
</comment>
<dbReference type="CDD" id="cd07023">
    <property type="entry name" value="S49_Sppa_N_C"/>
    <property type="match status" value="1"/>
</dbReference>
<feature type="active site" description="Proton donor/acceptor" evidence="7">
    <location>
        <position position="194"/>
    </location>
</feature>
<dbReference type="EMBL" id="FMTS01000001">
    <property type="protein sequence ID" value="SCW36909.1"/>
    <property type="molecule type" value="Genomic_DNA"/>
</dbReference>
<evidence type="ECO:0000256" key="7">
    <source>
        <dbReference type="PIRSR" id="PIRSR001217-1"/>
    </source>
</evidence>
<evidence type="ECO:0000256" key="4">
    <source>
        <dbReference type="ARBA" id="ARBA00022801"/>
    </source>
</evidence>
<evidence type="ECO:0000256" key="2">
    <source>
        <dbReference type="ARBA" id="ARBA00008683"/>
    </source>
</evidence>
<dbReference type="STRING" id="260084.SAMN02927928_0741"/>
<dbReference type="AlphaFoldDB" id="A0A1G4PY41"/>
<evidence type="ECO:0000313" key="11">
    <source>
        <dbReference type="Proteomes" id="UP000199150"/>
    </source>
</evidence>
<dbReference type="PIRSF" id="PIRSF001217">
    <property type="entry name" value="Protease_4_SppA"/>
    <property type="match status" value="1"/>
</dbReference>
<evidence type="ECO:0000256" key="8">
    <source>
        <dbReference type="SAM" id="Phobius"/>
    </source>
</evidence>
<keyword evidence="6 8" id="KW-0472">Membrane</keyword>
<feature type="transmembrane region" description="Helical" evidence="8">
    <location>
        <begin position="12"/>
        <end position="38"/>
    </location>
</feature>
<keyword evidence="8" id="KW-0812">Transmembrane</keyword>
<dbReference type="SUPFAM" id="SSF52096">
    <property type="entry name" value="ClpP/crotonase"/>
    <property type="match status" value="2"/>
</dbReference>
<keyword evidence="5" id="KW-0720">Serine protease</keyword>
<gene>
    <name evidence="10" type="ORF">SAMN02927928_0741</name>
</gene>
<dbReference type="Pfam" id="PF01343">
    <property type="entry name" value="Peptidase_S49"/>
    <property type="match status" value="2"/>
</dbReference>
<dbReference type="InterPro" id="IPR004634">
    <property type="entry name" value="Pept_S49_pIV"/>
</dbReference>
<evidence type="ECO:0000256" key="3">
    <source>
        <dbReference type="ARBA" id="ARBA00022670"/>
    </source>
</evidence>
<evidence type="ECO:0000256" key="6">
    <source>
        <dbReference type="ARBA" id="ARBA00023136"/>
    </source>
</evidence>
<dbReference type="InterPro" id="IPR029045">
    <property type="entry name" value="ClpP/crotonase-like_dom_sf"/>
</dbReference>
<keyword evidence="4" id="KW-0378">Hydrolase</keyword>
<proteinExistence type="inferred from homology"/>
<evidence type="ECO:0000256" key="5">
    <source>
        <dbReference type="ARBA" id="ARBA00022825"/>
    </source>
</evidence>
<dbReference type="PANTHER" id="PTHR33209">
    <property type="entry name" value="PROTEASE 4"/>
    <property type="match status" value="1"/>
</dbReference>
<dbReference type="PANTHER" id="PTHR33209:SF1">
    <property type="entry name" value="PEPTIDASE S49 DOMAIN-CONTAINING PROTEIN"/>
    <property type="match status" value="1"/>
</dbReference>